<feature type="transmembrane region" description="Helical" evidence="1">
    <location>
        <begin position="60"/>
        <end position="85"/>
    </location>
</feature>
<evidence type="ECO:0000313" key="2">
    <source>
        <dbReference type="EMBL" id="KPC15649.1"/>
    </source>
</evidence>
<reference evidence="2 4" key="2">
    <citation type="submission" date="2015-10" db="EMBL/GenBank/DDBJ databases">
        <title>Comparative genomics and high-throughput reverse genetic screens identify a new phytobacterial MAMP and an Arabidopsis receptor required for immune elicitation.</title>
        <authorList>
            <person name="Mott G.A."/>
            <person name="Thakur S."/>
            <person name="Wang P.W."/>
            <person name="Desveaux D."/>
            <person name="Guttman D.S."/>
        </authorList>
    </citation>
    <scope>NUCLEOTIDE SEQUENCE [LARGE SCALE GENOMIC DNA]</scope>
    <source>
        <strain evidence="2 4">107</strain>
    </source>
</reference>
<gene>
    <name evidence="2" type="ORF">AC499_6086</name>
    <name evidence="3" type="ORF">ALP33_03527</name>
</gene>
<name>A0AB37R102_PSEAV</name>
<sequence length="132" mass="14739">MGFIIGVSVLLILIGTVLYLFDKGARTRWLRPYIGLALIGLLIGGMGLLVGLVSDEIESYFLLVAKWVIAVTGIMFCLRLIILIARRFIVRNERATRPCVTGQRGKSLQISDLAQDIGRGRQRLHSRLFVRA</sequence>
<keyword evidence="4" id="KW-1185">Reference proteome</keyword>
<evidence type="ECO:0000313" key="4">
    <source>
        <dbReference type="Proteomes" id="UP000037943"/>
    </source>
</evidence>
<dbReference type="Proteomes" id="UP000271817">
    <property type="component" value="Unassembled WGS sequence"/>
</dbReference>
<keyword evidence="1" id="KW-0812">Transmembrane</keyword>
<proteinExistence type="predicted"/>
<evidence type="ECO:0000313" key="3">
    <source>
        <dbReference type="EMBL" id="RMU15907.1"/>
    </source>
</evidence>
<evidence type="ECO:0000313" key="5">
    <source>
        <dbReference type="Proteomes" id="UP000271817"/>
    </source>
</evidence>
<dbReference type="AlphaFoldDB" id="A0AB37R102"/>
<reference evidence="3 5" key="3">
    <citation type="submission" date="2018-08" db="EMBL/GenBank/DDBJ databases">
        <title>Recombination of ecologically and evolutionarily significant loci maintains genetic cohesion in the Pseudomonas syringae species complex.</title>
        <authorList>
            <person name="Dillon M."/>
            <person name="Thakur S."/>
            <person name="Almeida R.N.D."/>
            <person name="Weir B.S."/>
            <person name="Guttman D.S."/>
        </authorList>
    </citation>
    <scope>NUCLEOTIDE SEQUENCE [LARGE SCALE GENOMIC DNA]</scope>
    <source>
        <strain evidence="3 5">ICMP 3402</strain>
    </source>
</reference>
<keyword evidence="1" id="KW-0472">Membrane</keyword>
<dbReference type="EMBL" id="RBTW01000289">
    <property type="protein sequence ID" value="RMU15907.1"/>
    <property type="molecule type" value="Genomic_DNA"/>
</dbReference>
<dbReference type="EMBL" id="LGLK01000065">
    <property type="protein sequence ID" value="KPC15649.1"/>
    <property type="molecule type" value="Genomic_DNA"/>
</dbReference>
<accession>A0AB37R102</accession>
<protein>
    <submittedName>
        <fullName evidence="3">Uncharacterized protein</fullName>
    </submittedName>
</protein>
<organism evidence="3 5">
    <name type="scientific">Pseudomonas amygdali pv. lachrymans</name>
    <name type="common">Pseudomonas syringae pv. lachrymans</name>
    <dbReference type="NCBI Taxonomy" id="53707"/>
    <lineage>
        <taxon>Bacteria</taxon>
        <taxon>Pseudomonadati</taxon>
        <taxon>Pseudomonadota</taxon>
        <taxon>Gammaproteobacteria</taxon>
        <taxon>Pseudomonadales</taxon>
        <taxon>Pseudomonadaceae</taxon>
        <taxon>Pseudomonas</taxon>
        <taxon>Pseudomonas amygdali</taxon>
    </lineage>
</organism>
<feature type="transmembrane region" description="Helical" evidence="1">
    <location>
        <begin position="33"/>
        <end position="54"/>
    </location>
</feature>
<comment type="caution">
    <text evidence="3">The sequence shown here is derived from an EMBL/GenBank/DDBJ whole genome shotgun (WGS) entry which is preliminary data.</text>
</comment>
<reference evidence="2" key="1">
    <citation type="submission" date="2015-07" db="EMBL/GenBank/DDBJ databases">
        <authorList>
            <person name="O'Brien H.E."/>
            <person name="Thakur S."/>
            <person name="Gong Y."/>
            <person name="Wang P.W."/>
            <person name="Guttman D.S."/>
        </authorList>
    </citation>
    <scope>NUCLEOTIDE SEQUENCE</scope>
    <source>
        <strain evidence="2">107</strain>
    </source>
</reference>
<evidence type="ECO:0000256" key="1">
    <source>
        <dbReference type="SAM" id="Phobius"/>
    </source>
</evidence>
<keyword evidence="1" id="KW-1133">Transmembrane helix</keyword>
<dbReference type="Proteomes" id="UP000037943">
    <property type="component" value="Unassembled WGS sequence"/>
</dbReference>
<feature type="transmembrane region" description="Helical" evidence="1">
    <location>
        <begin position="6"/>
        <end position="21"/>
    </location>
</feature>